<name>A0A1G6HJ82_9BACI</name>
<dbReference type="Proteomes" id="UP000242949">
    <property type="component" value="Unassembled WGS sequence"/>
</dbReference>
<evidence type="ECO:0000313" key="1">
    <source>
        <dbReference type="EMBL" id="SDB94387.1"/>
    </source>
</evidence>
<evidence type="ECO:0000313" key="2">
    <source>
        <dbReference type="Proteomes" id="UP000242949"/>
    </source>
</evidence>
<keyword evidence="2" id="KW-1185">Reference proteome</keyword>
<accession>A0A1G6HJ82</accession>
<protein>
    <submittedName>
        <fullName evidence="1">Uncharacterized protein</fullName>
    </submittedName>
</protein>
<proteinExistence type="predicted"/>
<reference evidence="2" key="1">
    <citation type="submission" date="2016-09" db="EMBL/GenBank/DDBJ databases">
        <authorList>
            <person name="Varghese N."/>
            <person name="Submissions S."/>
        </authorList>
    </citation>
    <scope>NUCLEOTIDE SEQUENCE [LARGE SCALE GENOMIC DNA]</scope>
    <source>
        <strain evidence="2">S5</strain>
    </source>
</reference>
<dbReference type="AlphaFoldDB" id="A0A1G6HJ82"/>
<sequence>MLTCDDYETPAGTARAENPLRKVPFFPKLVEAVPAASEWSITRTLFIKAAC</sequence>
<gene>
    <name evidence="1" type="ORF">SAMN05421734_10357</name>
</gene>
<organism evidence="1 2">
    <name type="scientific">Pelagirhabdus alkalitolerans</name>
    <dbReference type="NCBI Taxonomy" id="1612202"/>
    <lineage>
        <taxon>Bacteria</taxon>
        <taxon>Bacillati</taxon>
        <taxon>Bacillota</taxon>
        <taxon>Bacilli</taxon>
        <taxon>Bacillales</taxon>
        <taxon>Bacillaceae</taxon>
        <taxon>Pelagirhabdus</taxon>
    </lineage>
</organism>
<dbReference type="RefSeq" id="WP_218119753.1">
    <property type="nucleotide sequence ID" value="NZ_FMYI01000003.1"/>
</dbReference>
<dbReference type="EMBL" id="FMYI01000003">
    <property type="protein sequence ID" value="SDB94387.1"/>
    <property type="molecule type" value="Genomic_DNA"/>
</dbReference>